<gene>
    <name evidence="1" type="ORF">DY000_02039202</name>
</gene>
<sequence>MLLPPLCLLRLSLVSPGNFIDLGCRLLLLRKHLRNSMRRQITTRVVSLVRSEPCTERIFPNHIWNPRSGVSQRLCSDYYDQDGETRRLSDERQDTCLRNWRGREKRFLEDG</sequence>
<protein>
    <recommendedName>
        <fullName evidence="3">Secreted protein</fullName>
    </recommendedName>
</protein>
<accession>A0ABQ7BGW0</accession>
<evidence type="ECO:0000313" key="2">
    <source>
        <dbReference type="Proteomes" id="UP000266723"/>
    </source>
</evidence>
<organism evidence="1 2">
    <name type="scientific">Brassica cretica</name>
    <name type="common">Mustard</name>
    <dbReference type="NCBI Taxonomy" id="69181"/>
    <lineage>
        <taxon>Eukaryota</taxon>
        <taxon>Viridiplantae</taxon>
        <taxon>Streptophyta</taxon>
        <taxon>Embryophyta</taxon>
        <taxon>Tracheophyta</taxon>
        <taxon>Spermatophyta</taxon>
        <taxon>Magnoliopsida</taxon>
        <taxon>eudicotyledons</taxon>
        <taxon>Gunneridae</taxon>
        <taxon>Pentapetalae</taxon>
        <taxon>rosids</taxon>
        <taxon>malvids</taxon>
        <taxon>Brassicales</taxon>
        <taxon>Brassicaceae</taxon>
        <taxon>Brassiceae</taxon>
        <taxon>Brassica</taxon>
    </lineage>
</organism>
<evidence type="ECO:0000313" key="1">
    <source>
        <dbReference type="EMBL" id="KAF3531793.1"/>
    </source>
</evidence>
<dbReference type="EMBL" id="QGKV02001507">
    <property type="protein sequence ID" value="KAF3531793.1"/>
    <property type="molecule type" value="Genomic_DNA"/>
</dbReference>
<proteinExistence type="predicted"/>
<dbReference type="Proteomes" id="UP000266723">
    <property type="component" value="Unassembled WGS sequence"/>
</dbReference>
<comment type="caution">
    <text evidence="1">The sequence shown here is derived from an EMBL/GenBank/DDBJ whole genome shotgun (WGS) entry which is preliminary data.</text>
</comment>
<reference evidence="1 2" key="1">
    <citation type="journal article" date="2020" name="BMC Genomics">
        <title>Intraspecific diversification of the crop wild relative Brassica cretica Lam. using demographic model selection.</title>
        <authorList>
            <person name="Kioukis A."/>
            <person name="Michalopoulou V.A."/>
            <person name="Briers L."/>
            <person name="Pirintsos S."/>
            <person name="Studholme D.J."/>
            <person name="Pavlidis P."/>
            <person name="Sarris P.F."/>
        </authorList>
    </citation>
    <scope>NUCLEOTIDE SEQUENCE [LARGE SCALE GENOMIC DNA]</scope>
    <source>
        <strain evidence="2">cv. PFS-1207/04</strain>
    </source>
</reference>
<keyword evidence="2" id="KW-1185">Reference proteome</keyword>
<name>A0ABQ7BGW0_BRACR</name>
<evidence type="ECO:0008006" key="3">
    <source>
        <dbReference type="Google" id="ProtNLM"/>
    </source>
</evidence>